<organism evidence="1 2">
    <name type="scientific">Panagrolaimus sp. ES5</name>
    <dbReference type="NCBI Taxonomy" id="591445"/>
    <lineage>
        <taxon>Eukaryota</taxon>
        <taxon>Metazoa</taxon>
        <taxon>Ecdysozoa</taxon>
        <taxon>Nematoda</taxon>
        <taxon>Chromadorea</taxon>
        <taxon>Rhabditida</taxon>
        <taxon>Tylenchina</taxon>
        <taxon>Panagrolaimomorpha</taxon>
        <taxon>Panagrolaimoidea</taxon>
        <taxon>Panagrolaimidae</taxon>
        <taxon>Panagrolaimus</taxon>
    </lineage>
</organism>
<reference evidence="2" key="1">
    <citation type="submission" date="2022-11" db="UniProtKB">
        <authorList>
            <consortium name="WormBaseParasite"/>
        </authorList>
    </citation>
    <scope>IDENTIFICATION</scope>
</reference>
<name>A0AC34F6N6_9BILA</name>
<evidence type="ECO:0000313" key="2">
    <source>
        <dbReference type="WBParaSite" id="ES5_v2.g12529.t1"/>
    </source>
</evidence>
<accession>A0AC34F6N6</accession>
<proteinExistence type="predicted"/>
<evidence type="ECO:0000313" key="1">
    <source>
        <dbReference type="Proteomes" id="UP000887579"/>
    </source>
</evidence>
<protein>
    <submittedName>
        <fullName evidence="2">Uncharacterized protein</fullName>
    </submittedName>
</protein>
<sequence length="457" mass="52901">MVRRRKYIKRRGGKKGGRRRKKKRKFKRKKRAPATTAHRPNTVESVRKAFIRNLGIDAEIERGDFCAVIPEVPSLPESEEKISPSPPVLKDIKDISDISIAPPEDLLDAIMEKQEQMFSQNFKSKKRQLTQDEMREKDERRMKRQEAKEEKRRIEEENRRRQREIREREKREQERLERETRALCDIMPSNDSPFSPPPKRKSRFSDDQVPFVNAFNRNPDKIPIIHRAPDQLPPPLPLPTITSNTFNPALAFLQQANFEQTLHQNALLQQQFNLECLAAASFQSSVNPLVAQMLQNVLPQPQHHLFLPQQPPPQHLIGMPPPPPPPDNSLFNFGNNGLIQQQPMINTHQSTADTPGSSSMFLSDPPPPPLFDDIIPCASKDSKKTHVNSIASLVKPYADKYGKRYKLSTENYKKMCVKIVKKVAKYNTPPKPDRIERLVQEYAHYLHQKADRQKRKQ</sequence>
<dbReference type="Proteomes" id="UP000887579">
    <property type="component" value="Unplaced"/>
</dbReference>
<dbReference type="WBParaSite" id="ES5_v2.g12529.t1">
    <property type="protein sequence ID" value="ES5_v2.g12529.t1"/>
    <property type="gene ID" value="ES5_v2.g12529"/>
</dbReference>